<sequence length="172" mass="19475">MNKFLFVIALTLSCLQLRAQTLKGLPEDFTSSELLIVAYEPSDLIPADAKSHESIYRQLTPLQAQCTQANQQITAVARHNYPYLFRIVSKTELPTSLSDNAYIFEPGKLYSQPTVWSTTPLYIRHATSGLVYEIGFLPTHAIFFPEKIMEHFIQFLPKNLPVQASDKVAVKQ</sequence>
<keyword evidence="3" id="KW-1185">Reference proteome</keyword>
<keyword evidence="1" id="KW-0732">Signal</keyword>
<evidence type="ECO:0000256" key="1">
    <source>
        <dbReference type="SAM" id="SignalP"/>
    </source>
</evidence>
<evidence type="ECO:0000313" key="2">
    <source>
        <dbReference type="EMBL" id="MFC5270719.1"/>
    </source>
</evidence>
<gene>
    <name evidence="2" type="ORF">ACFPIB_08875</name>
</gene>
<dbReference type="Proteomes" id="UP001596161">
    <property type="component" value="Unassembled WGS sequence"/>
</dbReference>
<dbReference type="EMBL" id="JBHSKT010000004">
    <property type="protein sequence ID" value="MFC5270719.1"/>
    <property type="molecule type" value="Genomic_DNA"/>
</dbReference>
<feature type="signal peptide" evidence="1">
    <location>
        <begin position="1"/>
        <end position="19"/>
    </location>
</feature>
<protein>
    <submittedName>
        <fullName evidence="2">Uncharacterized protein</fullName>
    </submittedName>
</protein>
<feature type="chain" id="PRO_5047421584" evidence="1">
    <location>
        <begin position="20"/>
        <end position="172"/>
    </location>
</feature>
<accession>A0ABW0ECR4</accession>
<comment type="caution">
    <text evidence="2">The sequence shown here is derived from an EMBL/GenBank/DDBJ whole genome shotgun (WGS) entry which is preliminary data.</text>
</comment>
<reference evidence="3" key="1">
    <citation type="journal article" date="2019" name="Int. J. Syst. Evol. Microbiol.">
        <title>The Global Catalogue of Microorganisms (GCM) 10K type strain sequencing project: providing services to taxonomists for standard genome sequencing and annotation.</title>
        <authorList>
            <consortium name="The Broad Institute Genomics Platform"/>
            <consortium name="The Broad Institute Genome Sequencing Center for Infectious Disease"/>
            <person name="Wu L."/>
            <person name="Ma J."/>
        </authorList>
    </citation>
    <scope>NUCLEOTIDE SEQUENCE [LARGE SCALE GENOMIC DNA]</scope>
    <source>
        <strain evidence="3">KACC 12602</strain>
    </source>
</reference>
<dbReference type="RefSeq" id="WP_378017084.1">
    <property type="nucleotide sequence ID" value="NZ_JBHSKT010000004.1"/>
</dbReference>
<evidence type="ECO:0000313" key="3">
    <source>
        <dbReference type="Proteomes" id="UP001596161"/>
    </source>
</evidence>
<proteinExistence type="predicted"/>
<organism evidence="2 3">
    <name type="scientific">Adhaeribacter terreus</name>
    <dbReference type="NCBI Taxonomy" id="529703"/>
    <lineage>
        <taxon>Bacteria</taxon>
        <taxon>Pseudomonadati</taxon>
        <taxon>Bacteroidota</taxon>
        <taxon>Cytophagia</taxon>
        <taxon>Cytophagales</taxon>
        <taxon>Hymenobacteraceae</taxon>
        <taxon>Adhaeribacter</taxon>
    </lineage>
</organism>
<name>A0ABW0ECR4_9BACT</name>